<protein>
    <submittedName>
        <fullName evidence="2">Uncharacterized protein</fullName>
    </submittedName>
</protein>
<evidence type="ECO:0000313" key="2">
    <source>
        <dbReference type="EMBL" id="MCW1913379.1"/>
    </source>
</evidence>
<reference evidence="2" key="1">
    <citation type="submission" date="2022-10" db="EMBL/GenBank/DDBJ databases">
        <title>Luteolibacter sp. GHJ8, whole genome shotgun sequencing project.</title>
        <authorList>
            <person name="Zhao G."/>
            <person name="Shen L."/>
        </authorList>
    </citation>
    <scope>NUCLEOTIDE SEQUENCE</scope>
    <source>
        <strain evidence="2">GHJ8</strain>
    </source>
</reference>
<dbReference type="EMBL" id="JAPDDR010000003">
    <property type="protein sequence ID" value="MCW1913379.1"/>
    <property type="molecule type" value="Genomic_DNA"/>
</dbReference>
<keyword evidence="3" id="KW-1185">Reference proteome</keyword>
<comment type="caution">
    <text evidence="2">The sequence shown here is derived from an EMBL/GenBank/DDBJ whole genome shotgun (WGS) entry which is preliminary data.</text>
</comment>
<feature type="region of interest" description="Disordered" evidence="1">
    <location>
        <begin position="1"/>
        <end position="22"/>
    </location>
</feature>
<name>A0ABT3G1J6_9BACT</name>
<proteinExistence type="predicted"/>
<dbReference type="Proteomes" id="UP001165653">
    <property type="component" value="Unassembled WGS sequence"/>
</dbReference>
<gene>
    <name evidence="2" type="ORF">OJ996_07335</name>
</gene>
<sequence>MEPDDDYEDAPLDPPPSQPLLKGDLLQKRMDAVIGDPALWNRLEIRLGDLLEELADLDESLNDDELQAVFTVTIMALGAMHPTVGKDYEPDAFRMSSWYDLKMANRVPGEEMEDRLEGLFVETAQEQVAATAADILESMGREKGSKIRAKRMEQLITAVCAAIWETAHWPVSIE</sequence>
<accession>A0ABT3G1J6</accession>
<dbReference type="RefSeq" id="WP_264512769.1">
    <property type="nucleotide sequence ID" value="NZ_JAPDDR010000003.1"/>
</dbReference>
<organism evidence="2 3">
    <name type="scientific">Luteolibacter rhizosphaerae</name>
    <dbReference type="NCBI Taxonomy" id="2989719"/>
    <lineage>
        <taxon>Bacteria</taxon>
        <taxon>Pseudomonadati</taxon>
        <taxon>Verrucomicrobiota</taxon>
        <taxon>Verrucomicrobiia</taxon>
        <taxon>Verrucomicrobiales</taxon>
        <taxon>Verrucomicrobiaceae</taxon>
        <taxon>Luteolibacter</taxon>
    </lineage>
</organism>
<evidence type="ECO:0000313" key="3">
    <source>
        <dbReference type="Proteomes" id="UP001165653"/>
    </source>
</evidence>
<feature type="compositionally biased region" description="Acidic residues" evidence="1">
    <location>
        <begin position="1"/>
        <end position="11"/>
    </location>
</feature>
<evidence type="ECO:0000256" key="1">
    <source>
        <dbReference type="SAM" id="MobiDB-lite"/>
    </source>
</evidence>